<dbReference type="Proteomes" id="UP000007110">
    <property type="component" value="Unassembled WGS sequence"/>
</dbReference>
<evidence type="ECO:0000313" key="6">
    <source>
        <dbReference type="EnsemblMetazoa" id="XP_003730357"/>
    </source>
</evidence>
<dbReference type="KEGG" id="spu:100893102"/>
<sequence>MDIDSHSFHAYSVGRQGAMQHPQIVHGAQRDGVDLEVDYKVKKVTDKFSECLHIVVNEPSLALYRLQEHVRRSLPHLSQCKTDLAALQQEVQGKCYDVDYATRTVDGMKASVRPFTSINTLLKSAVVTKQHLNHRASDRREVLEGGRGEASKRSSIHGTPKRPLSQAKD</sequence>
<evidence type="ECO:0000256" key="3">
    <source>
        <dbReference type="ARBA" id="ARBA00023136"/>
    </source>
</evidence>
<feature type="region of interest" description="Disordered" evidence="5">
    <location>
        <begin position="136"/>
        <end position="169"/>
    </location>
</feature>
<keyword evidence="4" id="KW-0458">Lysosome</keyword>
<comment type="subcellular location">
    <subcellularLocation>
        <location evidence="1">Lysosome membrane</location>
    </subcellularLocation>
</comment>
<evidence type="ECO:0008006" key="8">
    <source>
        <dbReference type="Google" id="ProtNLM"/>
    </source>
</evidence>
<evidence type="ECO:0000256" key="5">
    <source>
        <dbReference type="SAM" id="MobiDB-lite"/>
    </source>
</evidence>
<evidence type="ECO:0000313" key="7">
    <source>
        <dbReference type="Proteomes" id="UP000007110"/>
    </source>
</evidence>
<feature type="compositionally biased region" description="Basic and acidic residues" evidence="5">
    <location>
        <begin position="136"/>
        <end position="152"/>
    </location>
</feature>
<dbReference type="OrthoDB" id="10044187at2759"/>
<dbReference type="PANTHER" id="PTHR21146:SF0">
    <property type="entry name" value="BLOC-1-RELATED COMPLEX SUBUNIT 8"/>
    <property type="match status" value="1"/>
</dbReference>
<dbReference type="Pfam" id="PF10167">
    <property type="entry name" value="BORCS8"/>
    <property type="match status" value="1"/>
</dbReference>
<evidence type="ECO:0000256" key="1">
    <source>
        <dbReference type="ARBA" id="ARBA00004656"/>
    </source>
</evidence>
<dbReference type="OMA" id="INIRDHM"/>
<reference evidence="6" key="2">
    <citation type="submission" date="2021-01" db="UniProtKB">
        <authorList>
            <consortium name="EnsemblMetazoa"/>
        </authorList>
    </citation>
    <scope>IDENTIFICATION</scope>
</reference>
<protein>
    <recommendedName>
        <fullName evidence="8">BLOC-1-related complex subunit 8</fullName>
    </recommendedName>
</protein>
<reference evidence="7" key="1">
    <citation type="submission" date="2015-02" db="EMBL/GenBank/DDBJ databases">
        <title>Genome sequencing for Strongylocentrotus purpuratus.</title>
        <authorList>
            <person name="Murali S."/>
            <person name="Liu Y."/>
            <person name="Vee V."/>
            <person name="English A."/>
            <person name="Wang M."/>
            <person name="Skinner E."/>
            <person name="Han Y."/>
            <person name="Muzny D.M."/>
            <person name="Worley K.C."/>
            <person name="Gibbs R.A."/>
        </authorList>
    </citation>
    <scope>NUCLEOTIDE SEQUENCE</scope>
</reference>
<dbReference type="PANTHER" id="PTHR21146">
    <property type="entry name" value="MEF2B PROTEIN"/>
    <property type="match status" value="1"/>
</dbReference>
<dbReference type="GO" id="GO:0005765">
    <property type="term" value="C:lysosomal membrane"/>
    <property type="evidence" value="ECO:0007669"/>
    <property type="project" value="UniProtKB-SubCell"/>
</dbReference>
<dbReference type="RefSeq" id="XP_003730357.1">
    <property type="nucleotide sequence ID" value="XM_003730309.3"/>
</dbReference>
<proteinExistence type="inferred from homology"/>
<comment type="similarity">
    <text evidence="2">Belongs to the BORCS8 family.</text>
</comment>
<accession>A0A7M7GHU0</accession>
<dbReference type="InterPro" id="IPR019320">
    <property type="entry name" value="BORCS8"/>
</dbReference>
<keyword evidence="3" id="KW-0472">Membrane</keyword>
<organism evidence="6 7">
    <name type="scientific">Strongylocentrotus purpuratus</name>
    <name type="common">Purple sea urchin</name>
    <dbReference type="NCBI Taxonomy" id="7668"/>
    <lineage>
        <taxon>Eukaryota</taxon>
        <taxon>Metazoa</taxon>
        <taxon>Echinodermata</taxon>
        <taxon>Eleutherozoa</taxon>
        <taxon>Echinozoa</taxon>
        <taxon>Echinoidea</taxon>
        <taxon>Euechinoidea</taxon>
        <taxon>Echinacea</taxon>
        <taxon>Camarodonta</taxon>
        <taxon>Echinidea</taxon>
        <taxon>Strongylocentrotidae</taxon>
        <taxon>Strongylocentrotus</taxon>
    </lineage>
</organism>
<evidence type="ECO:0000256" key="2">
    <source>
        <dbReference type="ARBA" id="ARBA00010463"/>
    </source>
</evidence>
<name>A0A7M7GHU0_STRPU</name>
<dbReference type="AlphaFoldDB" id="A0A7M7GHU0"/>
<evidence type="ECO:0000256" key="4">
    <source>
        <dbReference type="ARBA" id="ARBA00023228"/>
    </source>
</evidence>
<dbReference type="EnsemblMetazoa" id="XM_003730309">
    <property type="protein sequence ID" value="XP_003730357"/>
    <property type="gene ID" value="LOC100893102"/>
</dbReference>
<dbReference type="FunCoup" id="A0A7M7GHU0">
    <property type="interactions" value="867"/>
</dbReference>
<dbReference type="GO" id="GO:0099078">
    <property type="term" value="C:BORC complex"/>
    <property type="evidence" value="ECO:0000318"/>
    <property type="project" value="GO_Central"/>
</dbReference>
<dbReference type="InParanoid" id="A0A7M7GHU0"/>
<keyword evidence="7" id="KW-1185">Reference proteome</keyword>
<dbReference type="GeneID" id="100893102"/>